<sequence>MSGKSPMEAASYLDYQLTKSQHLTIMADDFARWRVFQSYFDGRFHISFTEVLDLEHLLPGSKTEMEYADSFDRADYLKKTNILLKWAWPLTQGECIVADPLLKKQDTWQERLLENQSTWLLDLR</sequence>
<name>A0A9W9NV62_PENCI</name>
<protein>
    <submittedName>
        <fullName evidence="1">Uncharacterized protein</fullName>
    </submittedName>
</protein>
<gene>
    <name evidence="1" type="ORF">N7469_006648</name>
</gene>
<dbReference type="EMBL" id="JAPQKT010000006">
    <property type="protein sequence ID" value="KAJ5226642.1"/>
    <property type="molecule type" value="Genomic_DNA"/>
</dbReference>
<dbReference type="Proteomes" id="UP001147733">
    <property type="component" value="Unassembled WGS sequence"/>
</dbReference>
<proteinExistence type="predicted"/>
<accession>A0A9W9NV62</accession>
<dbReference type="AlphaFoldDB" id="A0A9W9NV62"/>
<keyword evidence="2" id="KW-1185">Reference proteome</keyword>
<evidence type="ECO:0000313" key="2">
    <source>
        <dbReference type="Proteomes" id="UP001147733"/>
    </source>
</evidence>
<evidence type="ECO:0000313" key="1">
    <source>
        <dbReference type="EMBL" id="KAJ5226642.1"/>
    </source>
</evidence>
<reference evidence="1" key="1">
    <citation type="submission" date="2022-11" db="EMBL/GenBank/DDBJ databases">
        <authorList>
            <person name="Petersen C."/>
        </authorList>
    </citation>
    <scope>NUCLEOTIDE SEQUENCE</scope>
    <source>
        <strain evidence="1">IBT 23319</strain>
    </source>
</reference>
<dbReference type="GeneID" id="81384733"/>
<organism evidence="1 2">
    <name type="scientific">Penicillium citrinum</name>
    <dbReference type="NCBI Taxonomy" id="5077"/>
    <lineage>
        <taxon>Eukaryota</taxon>
        <taxon>Fungi</taxon>
        <taxon>Dikarya</taxon>
        <taxon>Ascomycota</taxon>
        <taxon>Pezizomycotina</taxon>
        <taxon>Eurotiomycetes</taxon>
        <taxon>Eurotiomycetidae</taxon>
        <taxon>Eurotiales</taxon>
        <taxon>Aspergillaceae</taxon>
        <taxon>Penicillium</taxon>
    </lineage>
</organism>
<dbReference type="RefSeq" id="XP_056499007.1">
    <property type="nucleotide sequence ID" value="XM_056645566.1"/>
</dbReference>
<dbReference type="OrthoDB" id="4526503at2759"/>
<reference evidence="1" key="2">
    <citation type="journal article" date="2023" name="IMA Fungus">
        <title>Comparative genomic study of the Penicillium genus elucidates a diverse pangenome and 15 lateral gene transfer events.</title>
        <authorList>
            <person name="Petersen C."/>
            <person name="Sorensen T."/>
            <person name="Nielsen M.R."/>
            <person name="Sondergaard T.E."/>
            <person name="Sorensen J.L."/>
            <person name="Fitzpatrick D.A."/>
            <person name="Frisvad J.C."/>
            <person name="Nielsen K.L."/>
        </authorList>
    </citation>
    <scope>NUCLEOTIDE SEQUENCE</scope>
    <source>
        <strain evidence="1">IBT 23319</strain>
    </source>
</reference>
<comment type="caution">
    <text evidence="1">The sequence shown here is derived from an EMBL/GenBank/DDBJ whole genome shotgun (WGS) entry which is preliminary data.</text>
</comment>